<evidence type="ECO:0000313" key="4">
    <source>
        <dbReference type="Proteomes" id="UP000256343"/>
    </source>
</evidence>
<accession>A0A336JUB3</accession>
<dbReference type="EMBL" id="QRDT01000015">
    <property type="protein sequence ID" value="RED31283.1"/>
    <property type="molecule type" value="Genomic_DNA"/>
</dbReference>
<dbReference type="Proteomes" id="UP000252631">
    <property type="component" value="Unassembled WGS sequence"/>
</dbReference>
<dbReference type="RefSeq" id="WP_114358944.1">
    <property type="nucleotide sequence ID" value="NZ_QRDT01000015.1"/>
</dbReference>
<name>A0A336JUB3_9BRAD</name>
<evidence type="ECO:0000313" key="1">
    <source>
        <dbReference type="EMBL" id="RED31283.1"/>
    </source>
</evidence>
<dbReference type="OrthoDB" id="425753at2"/>
<reference evidence="1 4" key="2">
    <citation type="submission" date="2018-07" db="EMBL/GenBank/DDBJ databases">
        <title>Genomic Encyclopedia of Archaeal and Bacterial Type Strains, Phase II (KMG-II): from individual species to whole genera.</title>
        <authorList>
            <person name="Goeker M."/>
        </authorList>
    </citation>
    <scope>NUCLEOTIDE SEQUENCE [LARGE SCALE GENOMIC DNA]</scope>
    <source>
        <strain evidence="1 4">JA575</strain>
    </source>
</reference>
<dbReference type="Pfam" id="PF01724">
    <property type="entry name" value="DUF29"/>
    <property type="match status" value="1"/>
</dbReference>
<dbReference type="Gene3D" id="1.20.1220.20">
    <property type="entry name" value="Uncharcterised protein PF01724"/>
    <property type="match status" value="1"/>
</dbReference>
<protein>
    <submittedName>
        <fullName evidence="2">Uncharacterized protein DUF29</fullName>
    </submittedName>
</protein>
<sequence length="165" mass="18797">MTADTLGNTEPGCRSYETDYYGWIQDQIALLKAGRLSEIDVQNIAEEIKDVGTRQYDRLENAARALIYNLLKWDLQPDRRSQSMVFSIDAHRDRIARLLDRNPSLAARAPEALAEGYHYAIYDMIRDSDLPDSAFAPDCPYDWETIRGRLVEFQGAESPDGSEHP</sequence>
<dbReference type="Proteomes" id="UP000256343">
    <property type="component" value="Unassembled WGS sequence"/>
</dbReference>
<keyword evidence="4" id="KW-1185">Reference proteome</keyword>
<proteinExistence type="predicted"/>
<dbReference type="EMBL" id="UFQQ01000015">
    <property type="protein sequence ID" value="SSW91936.1"/>
    <property type="molecule type" value="Genomic_DNA"/>
</dbReference>
<dbReference type="PANTHER" id="PTHR34235">
    <property type="entry name" value="SLR1203 PROTEIN-RELATED"/>
    <property type="match status" value="1"/>
</dbReference>
<gene>
    <name evidence="1" type="ORF">BJ125_11544</name>
    <name evidence="2" type="ORF">SAMN05892882_11544</name>
</gene>
<dbReference type="PANTHER" id="PTHR34235:SF1">
    <property type="entry name" value="SLR0416 PROTEIN"/>
    <property type="match status" value="1"/>
</dbReference>
<dbReference type="AlphaFoldDB" id="A0A336JUB3"/>
<evidence type="ECO:0000313" key="3">
    <source>
        <dbReference type="Proteomes" id="UP000252631"/>
    </source>
</evidence>
<dbReference type="InterPro" id="IPR002636">
    <property type="entry name" value="DUF29"/>
</dbReference>
<organism evidence="2 3">
    <name type="scientific">Rhodopseudomonas pentothenatexigens</name>
    <dbReference type="NCBI Taxonomy" id="999699"/>
    <lineage>
        <taxon>Bacteria</taxon>
        <taxon>Pseudomonadati</taxon>
        <taxon>Pseudomonadota</taxon>
        <taxon>Alphaproteobacteria</taxon>
        <taxon>Hyphomicrobiales</taxon>
        <taxon>Nitrobacteraceae</taxon>
        <taxon>Rhodopseudomonas</taxon>
    </lineage>
</organism>
<reference evidence="2 3" key="1">
    <citation type="submission" date="2017-08" db="EMBL/GenBank/DDBJ databases">
        <authorList>
            <person name="de Groot N.N."/>
        </authorList>
    </citation>
    <scope>NUCLEOTIDE SEQUENCE [LARGE SCALE GENOMIC DNA]</scope>
    <source>
        <strain evidence="2 3">JA575</strain>
    </source>
</reference>
<evidence type="ECO:0000313" key="2">
    <source>
        <dbReference type="EMBL" id="SSW91936.1"/>
    </source>
</evidence>